<dbReference type="EMBL" id="JAJVDC020000014">
    <property type="protein sequence ID" value="KAL1634782.1"/>
    <property type="molecule type" value="Genomic_DNA"/>
</dbReference>
<evidence type="ECO:0000256" key="7">
    <source>
        <dbReference type="SAM" id="Phobius"/>
    </source>
</evidence>
<evidence type="ECO:0000256" key="2">
    <source>
        <dbReference type="ARBA" id="ARBA00022448"/>
    </source>
</evidence>
<comment type="caution">
    <text evidence="8">The sequence shown here is derived from an EMBL/GenBank/DDBJ whole genome shotgun (WGS) entry which is preliminary data.</text>
</comment>
<dbReference type="PANTHER" id="PTHR43791:SF53">
    <property type="entry name" value="MAJOR FACILITATOR SUPERFAMILY (MFS) PROFILE DOMAIN-CONTAINING PROTEIN"/>
    <property type="match status" value="1"/>
</dbReference>
<evidence type="ECO:0000313" key="9">
    <source>
        <dbReference type="Proteomes" id="UP001521116"/>
    </source>
</evidence>
<dbReference type="InterPro" id="IPR036259">
    <property type="entry name" value="MFS_trans_sf"/>
</dbReference>
<feature type="region of interest" description="Disordered" evidence="6">
    <location>
        <begin position="1"/>
        <end position="26"/>
    </location>
</feature>
<keyword evidence="4 7" id="KW-1133">Transmembrane helix</keyword>
<dbReference type="Gene3D" id="1.20.1250.20">
    <property type="entry name" value="MFS general substrate transporter like domains"/>
    <property type="match status" value="1"/>
</dbReference>
<sequence length="105" mass="11899">MATEKTQFEEAENFASDRSSGDALEPAWTEAEERAVRRKLDWHLVPLVTILYLLCFLDRSNIGNARIQGLGKDLQLVGYQFNWSLTVFYITYMLSVISTLGHVAG</sequence>
<keyword evidence="2" id="KW-0813">Transport</keyword>
<evidence type="ECO:0000256" key="3">
    <source>
        <dbReference type="ARBA" id="ARBA00022692"/>
    </source>
</evidence>
<proteinExistence type="predicted"/>
<reference evidence="8 9" key="1">
    <citation type="submission" date="2024-02" db="EMBL/GenBank/DDBJ databases">
        <title>De novo assembly and annotation of 12 fungi associated with fruit tree decline syndrome in Ontario, Canada.</title>
        <authorList>
            <person name="Sulman M."/>
            <person name="Ellouze W."/>
            <person name="Ilyukhin E."/>
        </authorList>
    </citation>
    <scope>NUCLEOTIDE SEQUENCE [LARGE SCALE GENOMIC DNA]</scope>
    <source>
        <strain evidence="8 9">M1-105</strain>
    </source>
</reference>
<gene>
    <name evidence="8" type="ORF">SLS56_002184</name>
</gene>
<organism evidence="8 9">
    <name type="scientific">Neofusicoccum ribis</name>
    <dbReference type="NCBI Taxonomy" id="45134"/>
    <lineage>
        <taxon>Eukaryota</taxon>
        <taxon>Fungi</taxon>
        <taxon>Dikarya</taxon>
        <taxon>Ascomycota</taxon>
        <taxon>Pezizomycotina</taxon>
        <taxon>Dothideomycetes</taxon>
        <taxon>Dothideomycetes incertae sedis</taxon>
        <taxon>Botryosphaeriales</taxon>
        <taxon>Botryosphaeriaceae</taxon>
        <taxon>Neofusicoccum</taxon>
    </lineage>
</organism>
<evidence type="ECO:0000256" key="4">
    <source>
        <dbReference type="ARBA" id="ARBA00022989"/>
    </source>
</evidence>
<evidence type="ECO:0000313" key="8">
    <source>
        <dbReference type="EMBL" id="KAL1634782.1"/>
    </source>
</evidence>
<name>A0ABR3T5N5_9PEZI</name>
<dbReference type="SUPFAM" id="SSF103473">
    <property type="entry name" value="MFS general substrate transporter"/>
    <property type="match status" value="1"/>
</dbReference>
<keyword evidence="5 7" id="KW-0472">Membrane</keyword>
<protein>
    <recommendedName>
        <fullName evidence="10">Allantoate permease</fullName>
    </recommendedName>
</protein>
<accession>A0ABR3T5N5</accession>
<feature type="transmembrane region" description="Helical" evidence="7">
    <location>
        <begin position="82"/>
        <end position="104"/>
    </location>
</feature>
<evidence type="ECO:0000256" key="5">
    <source>
        <dbReference type="ARBA" id="ARBA00023136"/>
    </source>
</evidence>
<dbReference type="Proteomes" id="UP001521116">
    <property type="component" value="Unassembled WGS sequence"/>
</dbReference>
<evidence type="ECO:0000256" key="1">
    <source>
        <dbReference type="ARBA" id="ARBA00004141"/>
    </source>
</evidence>
<evidence type="ECO:0008006" key="10">
    <source>
        <dbReference type="Google" id="ProtNLM"/>
    </source>
</evidence>
<keyword evidence="9" id="KW-1185">Reference proteome</keyword>
<dbReference type="PANTHER" id="PTHR43791">
    <property type="entry name" value="PERMEASE-RELATED"/>
    <property type="match status" value="1"/>
</dbReference>
<keyword evidence="3 7" id="KW-0812">Transmembrane</keyword>
<comment type="subcellular location">
    <subcellularLocation>
        <location evidence="1">Membrane</location>
        <topology evidence="1">Multi-pass membrane protein</topology>
    </subcellularLocation>
</comment>
<evidence type="ECO:0000256" key="6">
    <source>
        <dbReference type="SAM" id="MobiDB-lite"/>
    </source>
</evidence>